<dbReference type="Proteomes" id="UP000198362">
    <property type="component" value="Unassembled WGS sequence"/>
</dbReference>
<organism evidence="1 2">
    <name type="scientific">Asanoa hainanensis</name>
    <dbReference type="NCBI Taxonomy" id="560556"/>
    <lineage>
        <taxon>Bacteria</taxon>
        <taxon>Bacillati</taxon>
        <taxon>Actinomycetota</taxon>
        <taxon>Actinomycetes</taxon>
        <taxon>Micromonosporales</taxon>
        <taxon>Micromonosporaceae</taxon>
        <taxon>Asanoa</taxon>
    </lineage>
</organism>
<evidence type="ECO:0000313" key="2">
    <source>
        <dbReference type="Proteomes" id="UP000198362"/>
    </source>
</evidence>
<proteinExistence type="predicted"/>
<protein>
    <submittedName>
        <fullName evidence="1">Uncharacterized protein</fullName>
    </submittedName>
</protein>
<keyword evidence="2" id="KW-1185">Reference proteome</keyword>
<gene>
    <name evidence="1" type="ORF">SAMN05421812_101309</name>
</gene>
<dbReference type="EMBL" id="FZPH01000001">
    <property type="protein sequence ID" value="SNS66257.1"/>
    <property type="molecule type" value="Genomic_DNA"/>
</dbReference>
<reference evidence="1 2" key="1">
    <citation type="submission" date="2017-06" db="EMBL/GenBank/DDBJ databases">
        <authorList>
            <person name="Kim H.J."/>
            <person name="Triplett B.A."/>
        </authorList>
    </citation>
    <scope>NUCLEOTIDE SEQUENCE [LARGE SCALE GENOMIC DNA]</scope>
    <source>
        <strain evidence="1 2">CGMCC 4.5593</strain>
    </source>
</reference>
<dbReference type="RefSeq" id="WP_144022443.1">
    <property type="nucleotide sequence ID" value="NZ_FZPH01000001.1"/>
</dbReference>
<accession>A0A239GAR1</accession>
<name>A0A239GAR1_9ACTN</name>
<dbReference type="OrthoDB" id="3698952at2"/>
<sequence length="183" mass="21020">MGFDIVAGLGALELPEVVRQAYQLIGNNPDLTSRQGALYELEELSYDDGMLTFRCTHQATAFFSVPLRPWRDDPPVYVNFPHRPQPYTDRFSLSLVELVLWEAVEAGDRHDCRKLTDYDGELFDAFTPLSTILPAMEWNAPWHVSPDVILRRSQDLIMIAARTDEALADFRVTHPGDWMSRWH</sequence>
<evidence type="ECO:0000313" key="1">
    <source>
        <dbReference type="EMBL" id="SNS66257.1"/>
    </source>
</evidence>
<dbReference type="AlphaFoldDB" id="A0A239GAR1"/>